<keyword evidence="2" id="KW-0472">Membrane</keyword>
<evidence type="ECO:0000259" key="4">
    <source>
        <dbReference type="Pfam" id="PF26059"/>
    </source>
</evidence>
<feature type="signal peptide" evidence="3">
    <location>
        <begin position="1"/>
        <end position="20"/>
    </location>
</feature>
<accession>A0A846XX55</accession>
<dbReference type="Pfam" id="PF26059">
    <property type="entry name" value="DUF8020"/>
    <property type="match status" value="1"/>
</dbReference>
<keyword evidence="6" id="KW-1185">Reference proteome</keyword>
<protein>
    <recommendedName>
        <fullName evidence="4">DUF8020 domain-containing protein</fullName>
    </recommendedName>
</protein>
<dbReference type="AlphaFoldDB" id="A0A846XX55"/>
<evidence type="ECO:0000256" key="2">
    <source>
        <dbReference type="SAM" id="Phobius"/>
    </source>
</evidence>
<feature type="chain" id="PRO_5038416424" description="DUF8020 domain-containing protein" evidence="3">
    <location>
        <begin position="21"/>
        <end position="241"/>
    </location>
</feature>
<evidence type="ECO:0000256" key="3">
    <source>
        <dbReference type="SAM" id="SignalP"/>
    </source>
</evidence>
<keyword evidence="2" id="KW-1133">Transmembrane helix</keyword>
<feature type="region of interest" description="Disordered" evidence="1">
    <location>
        <begin position="203"/>
        <end position="241"/>
    </location>
</feature>
<dbReference type="EMBL" id="JAAXOP010000001">
    <property type="protein sequence ID" value="NKY48769.1"/>
    <property type="molecule type" value="Genomic_DNA"/>
</dbReference>
<feature type="transmembrane region" description="Helical" evidence="2">
    <location>
        <begin position="125"/>
        <end position="150"/>
    </location>
</feature>
<dbReference type="InterPro" id="IPR058333">
    <property type="entry name" value="DUF8020"/>
</dbReference>
<organism evidence="5 6">
    <name type="scientific">Nocardia vermiculata</name>
    <dbReference type="NCBI Taxonomy" id="257274"/>
    <lineage>
        <taxon>Bacteria</taxon>
        <taxon>Bacillati</taxon>
        <taxon>Actinomycetota</taxon>
        <taxon>Actinomycetes</taxon>
        <taxon>Mycobacteriales</taxon>
        <taxon>Nocardiaceae</taxon>
        <taxon>Nocardia</taxon>
    </lineage>
</organism>
<gene>
    <name evidence="5" type="ORF">HGA08_00905</name>
</gene>
<reference evidence="5 6" key="1">
    <citation type="submission" date="2020-04" db="EMBL/GenBank/DDBJ databases">
        <title>MicrobeNet Type strains.</title>
        <authorList>
            <person name="Nicholson A.C."/>
        </authorList>
    </citation>
    <scope>NUCLEOTIDE SEQUENCE [LARGE SCALE GENOMIC DNA]</scope>
    <source>
        <strain evidence="5 6">JCM 12354</strain>
    </source>
</reference>
<feature type="compositionally biased region" description="Low complexity" evidence="1">
    <location>
        <begin position="230"/>
        <end position="241"/>
    </location>
</feature>
<keyword evidence="3" id="KW-0732">Signal</keyword>
<dbReference type="RefSeq" id="WP_067870067.1">
    <property type="nucleotide sequence ID" value="NZ_JAAXOP010000001.1"/>
</dbReference>
<proteinExistence type="predicted"/>
<comment type="caution">
    <text evidence="5">The sequence shown here is derived from an EMBL/GenBank/DDBJ whole genome shotgun (WGS) entry which is preliminary data.</text>
</comment>
<evidence type="ECO:0000313" key="5">
    <source>
        <dbReference type="EMBL" id="NKY48769.1"/>
    </source>
</evidence>
<feature type="domain" description="DUF8020" evidence="4">
    <location>
        <begin position="46"/>
        <end position="97"/>
    </location>
</feature>
<keyword evidence="2" id="KW-0812">Transmembrane</keyword>
<name>A0A846XX55_9NOCA</name>
<evidence type="ECO:0000256" key="1">
    <source>
        <dbReference type="SAM" id="MobiDB-lite"/>
    </source>
</evidence>
<evidence type="ECO:0000313" key="6">
    <source>
        <dbReference type="Proteomes" id="UP000565711"/>
    </source>
</evidence>
<dbReference type="Proteomes" id="UP000565711">
    <property type="component" value="Unassembled WGS sequence"/>
</dbReference>
<feature type="transmembrane region" description="Helical" evidence="2">
    <location>
        <begin position="162"/>
        <end position="187"/>
    </location>
</feature>
<sequence>MLTRIVAAAAVTLTCSTAFAGPAAADPSPRIDTTATAVVLSGFGPGGFSRAEDGSIRVTMDGESVARLPAHYTLDGVTHRIDAGITEDGGTLTLTPELATRPVASTLENQMALSDFATTMKRGPLIGSIVGAVVGAVIGIAVGASTCLVVGPACLATIPVALAAFAGAGGIAGTVLVGGGALAVGLWDYLTVLGAPPGHSRYAGTPELADPHGAGVPNPPLQLPSGSAKGLNSGSSSGTGN</sequence>